<proteinExistence type="inferred from homology"/>
<feature type="domain" description="Carbohydrate kinase PfkB" evidence="4">
    <location>
        <begin position="23"/>
        <end position="283"/>
    </location>
</feature>
<reference evidence="5 6" key="1">
    <citation type="submission" date="2023-02" db="EMBL/GenBank/DDBJ databases">
        <title>Genome sequence of Sphingobacterium sp. KACC 22765.</title>
        <authorList>
            <person name="Kim S."/>
            <person name="Heo J."/>
            <person name="Kwon S.-W."/>
        </authorList>
    </citation>
    <scope>NUCLEOTIDE SEQUENCE [LARGE SCALE GENOMIC DNA]</scope>
    <source>
        <strain evidence="5 6">KACC 22765</strain>
    </source>
</reference>
<evidence type="ECO:0000256" key="3">
    <source>
        <dbReference type="ARBA" id="ARBA00022777"/>
    </source>
</evidence>
<dbReference type="InterPro" id="IPR002173">
    <property type="entry name" value="Carboh/pur_kinase_PfkB_CS"/>
</dbReference>
<dbReference type="Pfam" id="PF00294">
    <property type="entry name" value="PfkB"/>
    <property type="match status" value="1"/>
</dbReference>
<dbReference type="Proteomes" id="UP001221558">
    <property type="component" value="Chromosome"/>
</dbReference>
<dbReference type="PANTHER" id="PTHR43085">
    <property type="entry name" value="HEXOKINASE FAMILY MEMBER"/>
    <property type="match status" value="1"/>
</dbReference>
<dbReference type="Gene3D" id="3.40.1190.20">
    <property type="match status" value="1"/>
</dbReference>
<sequence length="304" mass="34056">MILKQPYVVCYGEILWDVFPQGSKAGGAPFNVAYNLSRMGFDVNMISRIGDDERGSALIHKIEDWGLNTANIQVDLEKPTSTVQATFDENNEASYEIINDVAWDRIALLPEHPELVSQAEAFIFGSLCARNPISRSTLFSLLEHAKFRVFDVNFRPPFVDPSLILEILYKTDLLKTNKAELKEMLTFVGKNYSNEDDAARYVQDHFDIPELLLTKGSKGAKYYRAGKIYQQDAFSVEIADTVGSGDAFLAGFLSKRLKQADPEVVLKQAIALGAFITARIGGTPDYNYQQFTVFRDESDIKPAK</sequence>
<evidence type="ECO:0000313" key="6">
    <source>
        <dbReference type="Proteomes" id="UP001221558"/>
    </source>
</evidence>
<dbReference type="InterPro" id="IPR050306">
    <property type="entry name" value="PfkB_Carbo_kinase"/>
</dbReference>
<dbReference type="SUPFAM" id="SSF53613">
    <property type="entry name" value="Ribokinase-like"/>
    <property type="match status" value="1"/>
</dbReference>
<keyword evidence="6" id="KW-1185">Reference proteome</keyword>
<evidence type="ECO:0000259" key="4">
    <source>
        <dbReference type="Pfam" id="PF00294"/>
    </source>
</evidence>
<dbReference type="GO" id="GO:0016301">
    <property type="term" value="F:kinase activity"/>
    <property type="evidence" value="ECO:0007669"/>
    <property type="project" value="UniProtKB-KW"/>
</dbReference>
<dbReference type="InterPro" id="IPR011611">
    <property type="entry name" value="PfkB_dom"/>
</dbReference>
<organism evidence="5 6">
    <name type="scientific">Sphingobacterium oryzagri</name>
    <dbReference type="NCBI Taxonomy" id="3025669"/>
    <lineage>
        <taxon>Bacteria</taxon>
        <taxon>Pseudomonadati</taxon>
        <taxon>Bacteroidota</taxon>
        <taxon>Sphingobacteriia</taxon>
        <taxon>Sphingobacteriales</taxon>
        <taxon>Sphingobacteriaceae</taxon>
        <taxon>Sphingobacterium</taxon>
    </lineage>
</organism>
<dbReference type="InterPro" id="IPR029056">
    <property type="entry name" value="Ribokinase-like"/>
</dbReference>
<evidence type="ECO:0000256" key="2">
    <source>
        <dbReference type="ARBA" id="ARBA00022679"/>
    </source>
</evidence>
<name>A0ABY7WCZ6_9SPHI</name>
<dbReference type="PANTHER" id="PTHR43085:SF57">
    <property type="entry name" value="CARBOHYDRATE KINASE PFKB DOMAIN-CONTAINING PROTEIN"/>
    <property type="match status" value="1"/>
</dbReference>
<comment type="similarity">
    <text evidence="1">Belongs to the carbohydrate kinase PfkB family.</text>
</comment>
<dbReference type="EMBL" id="CP117880">
    <property type="protein sequence ID" value="WDF67340.1"/>
    <property type="molecule type" value="Genomic_DNA"/>
</dbReference>
<evidence type="ECO:0000256" key="1">
    <source>
        <dbReference type="ARBA" id="ARBA00010688"/>
    </source>
</evidence>
<accession>A0ABY7WCZ6</accession>
<dbReference type="CDD" id="cd01167">
    <property type="entry name" value="bac_FRK"/>
    <property type="match status" value="1"/>
</dbReference>
<evidence type="ECO:0000313" key="5">
    <source>
        <dbReference type="EMBL" id="WDF67340.1"/>
    </source>
</evidence>
<dbReference type="PROSITE" id="PS00584">
    <property type="entry name" value="PFKB_KINASES_2"/>
    <property type="match status" value="1"/>
</dbReference>
<dbReference type="PROSITE" id="PS00583">
    <property type="entry name" value="PFKB_KINASES_1"/>
    <property type="match status" value="1"/>
</dbReference>
<keyword evidence="2" id="KW-0808">Transferase</keyword>
<gene>
    <name evidence="5" type="ORF">PQ465_13600</name>
</gene>
<dbReference type="RefSeq" id="WP_274266070.1">
    <property type="nucleotide sequence ID" value="NZ_CP117880.1"/>
</dbReference>
<protein>
    <submittedName>
        <fullName evidence="5">Carbohydrate kinase</fullName>
    </submittedName>
</protein>
<keyword evidence="3 5" id="KW-0418">Kinase</keyword>